<sequence length="68" mass="7876">MMKATRTFNNGLYQENLYQAYYNTPAEKHVVSESLEQEAMPVLVHRLAAQLGYTESEAEVEKEFLCEM</sequence>
<protein>
    <submittedName>
        <fullName evidence="1">Uncharacterized protein</fullName>
    </submittedName>
</protein>
<dbReference type="EMBL" id="PYLO01000002">
    <property type="protein sequence ID" value="PST37622.1"/>
    <property type="molecule type" value="Genomic_DNA"/>
</dbReference>
<reference evidence="1 2" key="1">
    <citation type="submission" date="2018-03" db="EMBL/GenBank/DDBJ databases">
        <title>Lachnoclostridium SNUG30386 gen.nov., sp.nov., isolated from human faeces.</title>
        <authorList>
            <person name="Seo B."/>
            <person name="Jeon K."/>
            <person name="Ko G."/>
        </authorList>
    </citation>
    <scope>NUCLEOTIDE SEQUENCE [LARGE SCALE GENOMIC DNA]</scope>
    <source>
        <strain evidence="1 2">SNUG30386</strain>
    </source>
</reference>
<evidence type="ECO:0000313" key="1">
    <source>
        <dbReference type="EMBL" id="PST37622.1"/>
    </source>
</evidence>
<comment type="caution">
    <text evidence="1">The sequence shown here is derived from an EMBL/GenBank/DDBJ whole genome shotgun (WGS) entry which is preliminary data.</text>
</comment>
<dbReference type="RefSeq" id="WP_107000704.1">
    <property type="nucleotide sequence ID" value="NZ_CAUWBW010000008.1"/>
</dbReference>
<keyword evidence="2" id="KW-1185">Reference proteome</keyword>
<dbReference type="Proteomes" id="UP000241048">
    <property type="component" value="Unassembled WGS sequence"/>
</dbReference>
<evidence type="ECO:0000313" key="2">
    <source>
        <dbReference type="Proteomes" id="UP000241048"/>
    </source>
</evidence>
<dbReference type="GeneID" id="79839034"/>
<organism evidence="1 2">
    <name type="scientific">Clostridium fessum</name>
    <dbReference type="NCBI Taxonomy" id="2126740"/>
    <lineage>
        <taxon>Bacteria</taxon>
        <taxon>Bacillati</taxon>
        <taxon>Bacillota</taxon>
        <taxon>Clostridia</taxon>
        <taxon>Eubacteriales</taxon>
        <taxon>Clostridiaceae</taxon>
        <taxon>Clostridium</taxon>
    </lineage>
</organism>
<proteinExistence type="predicted"/>
<dbReference type="AlphaFoldDB" id="A0A2T3FQR4"/>
<accession>A0A2T3FQR4</accession>
<gene>
    <name evidence="1" type="ORF">C7U56_06950</name>
</gene>
<name>A0A2T3FQR4_9CLOT</name>